<evidence type="ECO:0000313" key="3">
    <source>
        <dbReference type="Proteomes" id="UP000006727"/>
    </source>
</evidence>
<dbReference type="InParanoid" id="A0A2K1JQ52"/>
<organism evidence="1">
    <name type="scientific">Physcomitrium patens</name>
    <name type="common">Spreading-leaved earth moss</name>
    <name type="synonym">Physcomitrella patens</name>
    <dbReference type="NCBI Taxonomy" id="3218"/>
    <lineage>
        <taxon>Eukaryota</taxon>
        <taxon>Viridiplantae</taxon>
        <taxon>Streptophyta</taxon>
        <taxon>Embryophyta</taxon>
        <taxon>Bryophyta</taxon>
        <taxon>Bryophytina</taxon>
        <taxon>Bryopsida</taxon>
        <taxon>Funariidae</taxon>
        <taxon>Funariales</taxon>
        <taxon>Funariaceae</taxon>
        <taxon>Physcomitrium</taxon>
    </lineage>
</organism>
<protein>
    <submittedName>
        <fullName evidence="1 2">Uncharacterized protein</fullName>
    </submittedName>
</protein>
<dbReference type="Proteomes" id="UP000006727">
    <property type="component" value="Chromosome 12"/>
</dbReference>
<keyword evidence="3" id="KW-1185">Reference proteome</keyword>
<dbReference type="EMBL" id="ABEU02000012">
    <property type="protein sequence ID" value="PNR43670.1"/>
    <property type="molecule type" value="Genomic_DNA"/>
</dbReference>
<name>A0A2K1JQ52_PHYPA</name>
<reference evidence="1 3" key="2">
    <citation type="journal article" date="2018" name="Plant J.">
        <title>The Physcomitrella patens chromosome-scale assembly reveals moss genome structure and evolution.</title>
        <authorList>
            <person name="Lang D."/>
            <person name="Ullrich K.K."/>
            <person name="Murat F."/>
            <person name="Fuchs J."/>
            <person name="Jenkins J."/>
            <person name="Haas F.B."/>
            <person name="Piednoel M."/>
            <person name="Gundlach H."/>
            <person name="Van Bel M."/>
            <person name="Meyberg R."/>
            <person name="Vives C."/>
            <person name="Morata J."/>
            <person name="Symeonidi A."/>
            <person name="Hiss M."/>
            <person name="Muchero W."/>
            <person name="Kamisugi Y."/>
            <person name="Saleh O."/>
            <person name="Blanc G."/>
            <person name="Decker E.L."/>
            <person name="van Gessel N."/>
            <person name="Grimwood J."/>
            <person name="Hayes R.D."/>
            <person name="Graham S.W."/>
            <person name="Gunter L.E."/>
            <person name="McDaniel S.F."/>
            <person name="Hoernstein S.N.W."/>
            <person name="Larsson A."/>
            <person name="Li F.W."/>
            <person name="Perroud P.F."/>
            <person name="Phillips J."/>
            <person name="Ranjan P."/>
            <person name="Rokshar D.S."/>
            <person name="Rothfels C.J."/>
            <person name="Schneider L."/>
            <person name="Shu S."/>
            <person name="Stevenson D.W."/>
            <person name="Thummler F."/>
            <person name="Tillich M."/>
            <person name="Villarreal Aguilar J.C."/>
            <person name="Widiez T."/>
            <person name="Wong G.K."/>
            <person name="Wymore A."/>
            <person name="Zhang Y."/>
            <person name="Zimmer A.D."/>
            <person name="Quatrano R.S."/>
            <person name="Mayer K.F.X."/>
            <person name="Goodstein D."/>
            <person name="Casacuberta J.M."/>
            <person name="Vandepoele K."/>
            <person name="Reski R."/>
            <person name="Cuming A.C."/>
            <person name="Tuskan G.A."/>
            <person name="Maumus F."/>
            <person name="Salse J."/>
            <person name="Schmutz J."/>
            <person name="Rensing S.A."/>
        </authorList>
    </citation>
    <scope>NUCLEOTIDE SEQUENCE [LARGE SCALE GENOMIC DNA]</scope>
    <source>
        <strain evidence="2 3">cv. Gransden 2004</strain>
    </source>
</reference>
<evidence type="ECO:0000313" key="1">
    <source>
        <dbReference type="EMBL" id="PNR43670.1"/>
    </source>
</evidence>
<reference evidence="1 3" key="1">
    <citation type="journal article" date="2008" name="Science">
        <title>The Physcomitrella genome reveals evolutionary insights into the conquest of land by plants.</title>
        <authorList>
            <person name="Rensing S."/>
            <person name="Lang D."/>
            <person name="Zimmer A."/>
            <person name="Terry A."/>
            <person name="Salamov A."/>
            <person name="Shapiro H."/>
            <person name="Nishiyama T."/>
            <person name="Perroud P.-F."/>
            <person name="Lindquist E."/>
            <person name="Kamisugi Y."/>
            <person name="Tanahashi T."/>
            <person name="Sakakibara K."/>
            <person name="Fujita T."/>
            <person name="Oishi K."/>
            <person name="Shin-I T."/>
            <person name="Kuroki Y."/>
            <person name="Toyoda A."/>
            <person name="Suzuki Y."/>
            <person name="Hashimoto A."/>
            <person name="Yamaguchi K."/>
            <person name="Sugano A."/>
            <person name="Kohara Y."/>
            <person name="Fujiyama A."/>
            <person name="Anterola A."/>
            <person name="Aoki S."/>
            <person name="Ashton N."/>
            <person name="Barbazuk W.B."/>
            <person name="Barker E."/>
            <person name="Bennetzen J."/>
            <person name="Bezanilla M."/>
            <person name="Blankenship R."/>
            <person name="Cho S.H."/>
            <person name="Dutcher S."/>
            <person name="Estelle M."/>
            <person name="Fawcett J.A."/>
            <person name="Gundlach H."/>
            <person name="Hanada K."/>
            <person name="Heyl A."/>
            <person name="Hicks K.A."/>
            <person name="Hugh J."/>
            <person name="Lohr M."/>
            <person name="Mayer K."/>
            <person name="Melkozernov A."/>
            <person name="Murata T."/>
            <person name="Nelson D."/>
            <person name="Pils B."/>
            <person name="Prigge M."/>
            <person name="Reiss B."/>
            <person name="Renner T."/>
            <person name="Rombauts S."/>
            <person name="Rushton P."/>
            <person name="Sanderfoot A."/>
            <person name="Schween G."/>
            <person name="Shiu S.-H."/>
            <person name="Stueber K."/>
            <person name="Theodoulou F.L."/>
            <person name="Tu H."/>
            <person name="Van de Peer Y."/>
            <person name="Verrier P.J."/>
            <person name="Waters E."/>
            <person name="Wood A."/>
            <person name="Yang L."/>
            <person name="Cove D."/>
            <person name="Cuming A."/>
            <person name="Hasebe M."/>
            <person name="Lucas S."/>
            <person name="Mishler D.B."/>
            <person name="Reski R."/>
            <person name="Grigoriev I."/>
            <person name="Quatrano R.S."/>
            <person name="Boore J.L."/>
        </authorList>
    </citation>
    <scope>NUCLEOTIDE SEQUENCE [LARGE SCALE GENOMIC DNA]</scope>
    <source>
        <strain evidence="2 3">cv. Gransden 2004</strain>
    </source>
</reference>
<dbReference type="AlphaFoldDB" id="A0A2K1JQ52"/>
<dbReference type="PaxDb" id="3218-PP1S91_63V6.1"/>
<sequence>MQRWLIIGQDRNNAIEVKGGLLQLSTIIIIFKCRLCTTAWLQAADLAISRNSSHPLPLPHQFISLPFT</sequence>
<dbReference type="EnsemblPlants" id="Pp3c12_9850V3.2">
    <property type="protein sequence ID" value="PAC:32972821.CDS.1"/>
    <property type="gene ID" value="Pp3c12_9850"/>
</dbReference>
<dbReference type="Gramene" id="Pp3c12_9850V3.2">
    <property type="protein sequence ID" value="PAC:32972821.CDS.1"/>
    <property type="gene ID" value="Pp3c12_9850"/>
</dbReference>
<gene>
    <name evidence="1" type="ORF">PHYPA_016052</name>
</gene>
<dbReference type="EnsemblPlants" id="Pp3c12_9850V3.1">
    <property type="protein sequence ID" value="PAC:32972820.CDS.1"/>
    <property type="gene ID" value="Pp3c12_9850"/>
</dbReference>
<dbReference type="Gramene" id="Pp3c12_9850V3.1">
    <property type="protein sequence ID" value="PAC:32972820.CDS.1"/>
    <property type="gene ID" value="Pp3c12_9850"/>
</dbReference>
<reference evidence="2" key="3">
    <citation type="submission" date="2020-12" db="UniProtKB">
        <authorList>
            <consortium name="EnsemblPlants"/>
        </authorList>
    </citation>
    <scope>IDENTIFICATION</scope>
</reference>
<proteinExistence type="predicted"/>
<accession>A0A2K1JQ52</accession>
<evidence type="ECO:0000313" key="2">
    <source>
        <dbReference type="EnsemblPlants" id="PAC:32972820.CDS.1"/>
    </source>
</evidence>